<sequence length="285" mass="32478">MTRLDPPQIPQSNHSLLFATSKGDIIPVEIIRYILSILELQGHYKALCKVQQLSSTLYHLAAPYLHRNIHLSPLCFVRLFRQFIQVNPADGRFVISSHYQSSEYTEPIPTIGINQGKSLIKLSDVMRSRYLLTLVRHITIISKEDLFLDTIYSSTHVRSFLQGLSLLPNVESICFRGTYRRPIRIDFRGEFITLVCQQPKDICIKWLHDDYNVQEIIDSLNKDRLESVTIHGANKGFLPPAGRWSVRMSLALPENQLRDRVLKVCAYTIIKASESLRDGKCGGGG</sequence>
<reference evidence="2" key="2">
    <citation type="submission" date="2013-12" db="EMBL/GenBank/DDBJ databases">
        <title>Evolution of pathogenesis and genome organization in the Tremellales.</title>
        <authorList>
            <person name="Cuomo C."/>
            <person name="Litvintseva A."/>
            <person name="Heitman J."/>
            <person name="Chen Y."/>
            <person name="Sun S."/>
            <person name="Springer D."/>
            <person name="Dromer F."/>
            <person name="Young S."/>
            <person name="Zeng Q."/>
            <person name="Chapman S."/>
            <person name="Gujja S."/>
            <person name="Saif S."/>
            <person name="Birren B."/>
        </authorList>
    </citation>
    <scope>NUCLEOTIDE SEQUENCE [LARGE SCALE GENOMIC DNA]</scope>
    <source>
        <strain evidence="2">CBS 10435</strain>
    </source>
</reference>
<evidence type="ECO:0000313" key="2">
    <source>
        <dbReference type="Proteomes" id="UP000092583"/>
    </source>
</evidence>
<keyword evidence="2" id="KW-1185">Reference proteome</keyword>
<accession>A0A1B9IYD7</accession>
<proteinExistence type="predicted"/>
<evidence type="ECO:0008006" key="3">
    <source>
        <dbReference type="Google" id="ProtNLM"/>
    </source>
</evidence>
<dbReference type="Proteomes" id="UP000092583">
    <property type="component" value="Unassembled WGS sequence"/>
</dbReference>
<dbReference type="AlphaFoldDB" id="A0A1B9IYD7"/>
<dbReference type="EMBL" id="KI669459">
    <property type="protein sequence ID" value="OCF60540.1"/>
    <property type="molecule type" value="Genomic_DNA"/>
</dbReference>
<evidence type="ECO:0000313" key="1">
    <source>
        <dbReference type="EMBL" id="OCF60540.1"/>
    </source>
</evidence>
<dbReference type="OrthoDB" id="10542037at2759"/>
<protein>
    <recommendedName>
        <fullName evidence="3">F-box domain-containing protein</fullName>
    </recommendedName>
</protein>
<reference evidence="1 2" key="1">
    <citation type="submission" date="2013-07" db="EMBL/GenBank/DDBJ databases">
        <title>The Genome Sequence of Kwoniella mangroviensis CBS10435.</title>
        <authorList>
            <consortium name="The Broad Institute Genome Sequencing Platform"/>
            <person name="Cuomo C."/>
            <person name="Litvintseva A."/>
            <person name="Chen Y."/>
            <person name="Heitman J."/>
            <person name="Sun S."/>
            <person name="Springer D."/>
            <person name="Dromer F."/>
            <person name="Young S.K."/>
            <person name="Zeng Q."/>
            <person name="Gargeya S."/>
            <person name="Fitzgerald M."/>
            <person name="Abouelleil A."/>
            <person name="Alvarado L."/>
            <person name="Berlin A.M."/>
            <person name="Chapman S.B."/>
            <person name="Dewar J."/>
            <person name="Goldberg J."/>
            <person name="Griggs A."/>
            <person name="Gujja S."/>
            <person name="Hansen M."/>
            <person name="Howarth C."/>
            <person name="Imamovic A."/>
            <person name="Larimer J."/>
            <person name="McCowan C."/>
            <person name="Murphy C."/>
            <person name="Pearson M."/>
            <person name="Priest M."/>
            <person name="Roberts A."/>
            <person name="Saif S."/>
            <person name="Shea T."/>
            <person name="Sykes S."/>
            <person name="Wortman J."/>
            <person name="Nusbaum C."/>
            <person name="Birren B."/>
        </authorList>
    </citation>
    <scope>NUCLEOTIDE SEQUENCE [LARGE SCALE GENOMIC DNA]</scope>
    <source>
        <strain evidence="1 2">CBS 10435</strain>
    </source>
</reference>
<gene>
    <name evidence="1" type="ORF">L486_00174</name>
</gene>
<organism evidence="1 2">
    <name type="scientific">Kwoniella mangroviensis CBS 10435</name>
    <dbReference type="NCBI Taxonomy" id="1331196"/>
    <lineage>
        <taxon>Eukaryota</taxon>
        <taxon>Fungi</taxon>
        <taxon>Dikarya</taxon>
        <taxon>Basidiomycota</taxon>
        <taxon>Agaricomycotina</taxon>
        <taxon>Tremellomycetes</taxon>
        <taxon>Tremellales</taxon>
        <taxon>Cryptococcaceae</taxon>
        <taxon>Kwoniella</taxon>
    </lineage>
</organism>
<name>A0A1B9IYD7_9TREE</name>